<dbReference type="Proteomes" id="UP000410492">
    <property type="component" value="Unassembled WGS sequence"/>
</dbReference>
<dbReference type="AlphaFoldDB" id="A0A653DUI5"/>
<name>A0A653DUI5_CALMS</name>
<evidence type="ECO:0000256" key="4">
    <source>
        <dbReference type="ARBA" id="ARBA00023125"/>
    </source>
</evidence>
<evidence type="ECO:0000256" key="3">
    <source>
        <dbReference type="ARBA" id="ARBA00022833"/>
    </source>
</evidence>
<dbReference type="EMBL" id="CAACVG010014443">
    <property type="protein sequence ID" value="VEN63185.1"/>
    <property type="molecule type" value="Genomic_DNA"/>
</dbReference>
<accession>A0A653DUI5</accession>
<evidence type="ECO:0000313" key="7">
    <source>
        <dbReference type="Proteomes" id="UP000410492"/>
    </source>
</evidence>
<keyword evidence="4" id="KW-0238">DNA-binding</keyword>
<dbReference type="OrthoDB" id="7683421at2759"/>
<keyword evidence="1" id="KW-0479">Metal-binding</keyword>
<proteinExistence type="predicted"/>
<keyword evidence="2" id="KW-0863">Zinc-finger</keyword>
<evidence type="ECO:0000259" key="5">
    <source>
        <dbReference type="SMART" id="SM00980"/>
    </source>
</evidence>
<feature type="domain" description="THAP-type" evidence="5">
    <location>
        <begin position="5"/>
        <end position="70"/>
    </location>
</feature>
<evidence type="ECO:0000256" key="1">
    <source>
        <dbReference type="ARBA" id="ARBA00022723"/>
    </source>
</evidence>
<dbReference type="GO" id="GO:0008270">
    <property type="term" value="F:zinc ion binding"/>
    <property type="evidence" value="ECO:0007669"/>
    <property type="project" value="UniProtKB-KW"/>
</dbReference>
<feature type="non-terminal residue" evidence="6">
    <location>
        <position position="1"/>
    </location>
</feature>
<dbReference type="GO" id="GO:0003677">
    <property type="term" value="F:DNA binding"/>
    <property type="evidence" value="ECO:0007669"/>
    <property type="project" value="UniProtKB-KW"/>
</dbReference>
<keyword evidence="3" id="KW-0862">Zinc</keyword>
<evidence type="ECO:0000256" key="2">
    <source>
        <dbReference type="ARBA" id="ARBA00022771"/>
    </source>
</evidence>
<evidence type="ECO:0000313" key="6">
    <source>
        <dbReference type="EMBL" id="VEN63185.1"/>
    </source>
</evidence>
<reference evidence="6 7" key="1">
    <citation type="submission" date="2019-01" db="EMBL/GenBank/DDBJ databases">
        <authorList>
            <person name="Sayadi A."/>
        </authorList>
    </citation>
    <scope>NUCLEOTIDE SEQUENCE [LARGE SCALE GENOMIC DNA]</scope>
</reference>
<dbReference type="InterPro" id="IPR006612">
    <property type="entry name" value="THAP_Znf"/>
</dbReference>
<keyword evidence="7" id="KW-1185">Reference proteome</keyword>
<sequence length="100" mass="11601">INIVFRCENWKRALGFVGTHKYANLTPDQCNSRIKICELHFPPESFMKHKLKIHLQYNAVPSLYLNGEAENQKDASFQKENDYLGYKDVSLQTDTFTTGM</sequence>
<dbReference type="SUPFAM" id="SSF57716">
    <property type="entry name" value="Glucocorticoid receptor-like (DNA-binding domain)"/>
    <property type="match status" value="1"/>
</dbReference>
<protein>
    <recommendedName>
        <fullName evidence="5">THAP-type domain-containing protein</fullName>
    </recommendedName>
</protein>
<gene>
    <name evidence="6" type="ORF">CALMAC_LOCUS20081</name>
</gene>
<organism evidence="6 7">
    <name type="scientific">Callosobruchus maculatus</name>
    <name type="common">Southern cowpea weevil</name>
    <name type="synonym">Pulse bruchid</name>
    <dbReference type="NCBI Taxonomy" id="64391"/>
    <lineage>
        <taxon>Eukaryota</taxon>
        <taxon>Metazoa</taxon>
        <taxon>Ecdysozoa</taxon>
        <taxon>Arthropoda</taxon>
        <taxon>Hexapoda</taxon>
        <taxon>Insecta</taxon>
        <taxon>Pterygota</taxon>
        <taxon>Neoptera</taxon>
        <taxon>Endopterygota</taxon>
        <taxon>Coleoptera</taxon>
        <taxon>Polyphaga</taxon>
        <taxon>Cucujiformia</taxon>
        <taxon>Chrysomeloidea</taxon>
        <taxon>Chrysomelidae</taxon>
        <taxon>Bruchinae</taxon>
        <taxon>Bruchini</taxon>
        <taxon>Callosobruchus</taxon>
    </lineage>
</organism>
<dbReference type="SMART" id="SM00980">
    <property type="entry name" value="THAP"/>
    <property type="match status" value="1"/>
</dbReference>